<keyword evidence="6 8" id="KW-0676">Redox-active center</keyword>
<dbReference type="InterPro" id="IPR036249">
    <property type="entry name" value="Thioredoxin-like_sf"/>
</dbReference>
<keyword evidence="4 8" id="KW-0049">Antioxidant</keyword>
<evidence type="ECO:0000256" key="5">
    <source>
        <dbReference type="ARBA" id="ARBA00023002"/>
    </source>
</evidence>
<evidence type="ECO:0000256" key="3">
    <source>
        <dbReference type="ARBA" id="ARBA00022559"/>
    </source>
</evidence>
<proteinExistence type="inferred from homology"/>
<evidence type="ECO:0000313" key="10">
    <source>
        <dbReference type="EMBL" id="KAJ8984574.1"/>
    </source>
</evidence>
<sequence>MTNLRLGDTIPNFDADTTKGKINLYKWQDNMWVVLFSHPKDFTPICTSELSKIADQEPFFRKLNVKFLAHSCDSLPEHLAWEKDILSQCWDSPTSELPFPIVADGDRRLAKLLDMFDADNCKKNLGLTTRTLYIIDPGHKLRFALHYPVTVGRNTHQTMDREILRIIESLQLTDRIPQVETPVNWKVGDKVLIKSDVPEHQLSKIFCKGTQIEYIMAKGTIRTTKEY</sequence>
<protein>
    <recommendedName>
        <fullName evidence="2">thioredoxin-dependent peroxiredoxin</fullName>
        <ecNumber evidence="2">1.11.1.24</ecNumber>
    </recommendedName>
</protein>
<dbReference type="PANTHER" id="PTHR10681:SF121">
    <property type="entry name" value="ALKYL HYDROPEROXIDE REDUCTASE C"/>
    <property type="match status" value="1"/>
</dbReference>
<accession>A0ABQ9K2K3</accession>
<evidence type="ECO:0000256" key="4">
    <source>
        <dbReference type="ARBA" id="ARBA00022862"/>
    </source>
</evidence>
<comment type="caution">
    <text evidence="10">The sequence shown here is derived from an EMBL/GenBank/DDBJ whole genome shotgun (WGS) entry which is preliminary data.</text>
</comment>
<dbReference type="Proteomes" id="UP001162164">
    <property type="component" value="Unassembled WGS sequence"/>
</dbReference>
<dbReference type="PROSITE" id="PS51352">
    <property type="entry name" value="THIOREDOXIN_2"/>
    <property type="match status" value="1"/>
</dbReference>
<evidence type="ECO:0000256" key="6">
    <source>
        <dbReference type="ARBA" id="ARBA00023284"/>
    </source>
</evidence>
<dbReference type="EMBL" id="JAPWTJ010000031">
    <property type="protein sequence ID" value="KAJ8984574.1"/>
    <property type="molecule type" value="Genomic_DNA"/>
</dbReference>
<dbReference type="InterPro" id="IPR013766">
    <property type="entry name" value="Thioredoxin_domain"/>
</dbReference>
<dbReference type="InterPro" id="IPR000866">
    <property type="entry name" value="AhpC/TSA"/>
</dbReference>
<evidence type="ECO:0000256" key="7">
    <source>
        <dbReference type="ARBA" id="ARBA00049091"/>
    </source>
</evidence>
<keyword evidence="3 8" id="KW-0575">Peroxidase</keyword>
<keyword evidence="11" id="KW-1185">Reference proteome</keyword>
<dbReference type="InterPro" id="IPR050217">
    <property type="entry name" value="Peroxiredoxin"/>
</dbReference>
<dbReference type="Pfam" id="PF00578">
    <property type="entry name" value="AhpC-TSA"/>
    <property type="match status" value="1"/>
</dbReference>
<feature type="domain" description="Thioredoxin" evidence="9">
    <location>
        <begin position="4"/>
        <end position="172"/>
    </location>
</feature>
<reference evidence="10" key="1">
    <citation type="journal article" date="2023" name="Insect Mol. Biol.">
        <title>Genome sequencing provides insights into the evolution of gene families encoding plant cell wall-degrading enzymes in longhorned beetles.</title>
        <authorList>
            <person name="Shin N.R."/>
            <person name="Okamura Y."/>
            <person name="Kirsch R."/>
            <person name="Pauchet Y."/>
        </authorList>
    </citation>
    <scope>NUCLEOTIDE SEQUENCE</scope>
    <source>
        <strain evidence="10">MMC_N1</strain>
    </source>
</reference>
<evidence type="ECO:0000313" key="11">
    <source>
        <dbReference type="Proteomes" id="UP001162164"/>
    </source>
</evidence>
<evidence type="ECO:0000259" key="9">
    <source>
        <dbReference type="PROSITE" id="PS51352"/>
    </source>
</evidence>
<dbReference type="PIRSF" id="PIRSF000239">
    <property type="entry name" value="AHPC"/>
    <property type="match status" value="1"/>
</dbReference>
<dbReference type="EC" id="1.11.1.24" evidence="2"/>
<organism evidence="10 11">
    <name type="scientific">Molorchus minor</name>
    <dbReference type="NCBI Taxonomy" id="1323400"/>
    <lineage>
        <taxon>Eukaryota</taxon>
        <taxon>Metazoa</taxon>
        <taxon>Ecdysozoa</taxon>
        <taxon>Arthropoda</taxon>
        <taxon>Hexapoda</taxon>
        <taxon>Insecta</taxon>
        <taxon>Pterygota</taxon>
        <taxon>Neoptera</taxon>
        <taxon>Endopterygota</taxon>
        <taxon>Coleoptera</taxon>
        <taxon>Polyphaga</taxon>
        <taxon>Cucujiformia</taxon>
        <taxon>Chrysomeloidea</taxon>
        <taxon>Cerambycidae</taxon>
        <taxon>Lamiinae</taxon>
        <taxon>Monochamini</taxon>
        <taxon>Molorchus</taxon>
    </lineage>
</organism>
<dbReference type="Gene3D" id="3.30.1020.10">
    <property type="entry name" value="Antioxidant, Horf6, Chain A, domain2"/>
    <property type="match status" value="1"/>
</dbReference>
<evidence type="ECO:0000256" key="8">
    <source>
        <dbReference type="PIRNR" id="PIRNR000239"/>
    </source>
</evidence>
<evidence type="ECO:0000256" key="1">
    <source>
        <dbReference type="ARBA" id="ARBA00009796"/>
    </source>
</evidence>
<comment type="catalytic activity">
    <reaction evidence="7">
        <text>a hydroperoxide + [thioredoxin]-dithiol = an alcohol + [thioredoxin]-disulfide + H2O</text>
        <dbReference type="Rhea" id="RHEA:62620"/>
        <dbReference type="Rhea" id="RHEA-COMP:10698"/>
        <dbReference type="Rhea" id="RHEA-COMP:10700"/>
        <dbReference type="ChEBI" id="CHEBI:15377"/>
        <dbReference type="ChEBI" id="CHEBI:29950"/>
        <dbReference type="ChEBI" id="CHEBI:30879"/>
        <dbReference type="ChEBI" id="CHEBI:35924"/>
        <dbReference type="ChEBI" id="CHEBI:50058"/>
        <dbReference type="EC" id="1.11.1.24"/>
    </reaction>
</comment>
<dbReference type="SUPFAM" id="SSF52833">
    <property type="entry name" value="Thioredoxin-like"/>
    <property type="match status" value="1"/>
</dbReference>
<gene>
    <name evidence="10" type="ORF">NQ317_006036</name>
</gene>
<dbReference type="InterPro" id="IPR024706">
    <property type="entry name" value="Peroxiredoxin_AhpC-typ"/>
</dbReference>
<evidence type="ECO:0000256" key="2">
    <source>
        <dbReference type="ARBA" id="ARBA00013017"/>
    </source>
</evidence>
<dbReference type="Gene3D" id="3.40.30.10">
    <property type="entry name" value="Glutaredoxin"/>
    <property type="match status" value="1"/>
</dbReference>
<name>A0ABQ9K2K3_9CUCU</name>
<keyword evidence="5 8" id="KW-0560">Oxidoreductase</keyword>
<comment type="function">
    <text evidence="8">Thiol-specific peroxidase that catalyzes the reduction of hydrogen peroxide and organic hydroperoxides to water and alcohols, respectively.</text>
</comment>
<dbReference type="PANTHER" id="PTHR10681">
    <property type="entry name" value="THIOREDOXIN PEROXIDASE"/>
    <property type="match status" value="1"/>
</dbReference>
<comment type="similarity">
    <text evidence="1">Belongs to the peroxiredoxin family. AhpC/Prx1 subfamily.</text>
</comment>